<evidence type="ECO:0000313" key="2">
    <source>
        <dbReference type="EMBL" id="CAI2200935.1"/>
    </source>
</evidence>
<evidence type="ECO:0000256" key="1">
    <source>
        <dbReference type="SAM" id="MobiDB-lite"/>
    </source>
</evidence>
<feature type="region of interest" description="Disordered" evidence="1">
    <location>
        <begin position="25"/>
        <end position="47"/>
    </location>
</feature>
<name>A0A9W4TCD3_9GLOM</name>
<feature type="non-terminal residue" evidence="2">
    <location>
        <position position="47"/>
    </location>
</feature>
<feature type="non-terminal residue" evidence="2">
    <location>
        <position position="1"/>
    </location>
</feature>
<evidence type="ECO:0000313" key="3">
    <source>
        <dbReference type="Proteomes" id="UP001153678"/>
    </source>
</evidence>
<reference evidence="2" key="1">
    <citation type="submission" date="2022-08" db="EMBL/GenBank/DDBJ databases">
        <authorList>
            <person name="Kallberg Y."/>
            <person name="Tangrot J."/>
            <person name="Rosling A."/>
        </authorList>
    </citation>
    <scope>NUCLEOTIDE SEQUENCE</scope>
    <source>
        <strain evidence="2">Wild A</strain>
    </source>
</reference>
<sequence length="47" mass="5686">VEETNIIYDKKTMEDIQQDIYQEDNEYRQENQLDIVDKDSNTDSDIM</sequence>
<keyword evidence="3" id="KW-1185">Reference proteome</keyword>
<organism evidence="2 3">
    <name type="scientific">Funneliformis geosporum</name>
    <dbReference type="NCBI Taxonomy" id="1117311"/>
    <lineage>
        <taxon>Eukaryota</taxon>
        <taxon>Fungi</taxon>
        <taxon>Fungi incertae sedis</taxon>
        <taxon>Mucoromycota</taxon>
        <taxon>Glomeromycotina</taxon>
        <taxon>Glomeromycetes</taxon>
        <taxon>Glomerales</taxon>
        <taxon>Glomeraceae</taxon>
        <taxon>Funneliformis</taxon>
    </lineage>
</organism>
<accession>A0A9W4TCD3</accession>
<protein>
    <submittedName>
        <fullName evidence="2">5662_t:CDS:1</fullName>
    </submittedName>
</protein>
<feature type="compositionally biased region" description="Basic and acidic residues" evidence="1">
    <location>
        <begin position="25"/>
        <end position="41"/>
    </location>
</feature>
<proteinExistence type="predicted"/>
<dbReference type="EMBL" id="CAMKVN010025941">
    <property type="protein sequence ID" value="CAI2200935.1"/>
    <property type="molecule type" value="Genomic_DNA"/>
</dbReference>
<dbReference type="Proteomes" id="UP001153678">
    <property type="component" value="Unassembled WGS sequence"/>
</dbReference>
<dbReference type="AlphaFoldDB" id="A0A9W4TCD3"/>
<comment type="caution">
    <text evidence="2">The sequence shown here is derived from an EMBL/GenBank/DDBJ whole genome shotgun (WGS) entry which is preliminary data.</text>
</comment>
<gene>
    <name evidence="2" type="ORF">FWILDA_LOCUS19815</name>
</gene>